<dbReference type="RefSeq" id="WP_071318550.1">
    <property type="nucleotide sequence ID" value="NZ_CP063356.2"/>
</dbReference>
<feature type="transmembrane region" description="Helical" evidence="1">
    <location>
        <begin position="140"/>
        <end position="160"/>
    </location>
</feature>
<evidence type="ECO:0000256" key="1">
    <source>
        <dbReference type="SAM" id="Phobius"/>
    </source>
</evidence>
<dbReference type="Pfam" id="PF14256">
    <property type="entry name" value="YwiC"/>
    <property type="match status" value="1"/>
</dbReference>
<dbReference type="EMBL" id="LQXD01000162">
    <property type="protein sequence ID" value="OIJ08363.1"/>
    <property type="molecule type" value="Genomic_DNA"/>
</dbReference>
<gene>
    <name evidence="3" type="ORF">AWH56_015575</name>
    <name evidence="2" type="ORF">AWH56_19090</name>
</gene>
<reference evidence="3 4" key="3">
    <citation type="journal article" date="2019" name="Int. J. Syst. Evol. Microbiol.">
        <title>Anaerobacillus isosaccharinicus sp. nov., an alkaliphilic bacterium which degrades isosaccharinic acid.</title>
        <authorList>
            <person name="Bassil N.M."/>
            <person name="Lloyd J.R."/>
        </authorList>
    </citation>
    <scope>NUCLEOTIDE SEQUENCE [LARGE SCALE GENOMIC DNA]</scope>
    <source>
        <strain evidence="3 4">NB2006</strain>
    </source>
</reference>
<reference evidence="2 4" key="1">
    <citation type="submission" date="2016-10" db="EMBL/GenBank/DDBJ databases">
        <title>Draft genome sequences of four alkaliphilic bacteria belonging to the Anaerobacillus genus.</title>
        <authorList>
            <person name="Bassil N.M."/>
            <person name="Lloyd J.R."/>
        </authorList>
    </citation>
    <scope>NUCLEOTIDE SEQUENCE [LARGE SCALE GENOMIC DNA]</scope>
    <source>
        <strain evidence="2 4">NB2006</strain>
    </source>
</reference>
<proteinExistence type="predicted"/>
<feature type="transmembrane region" description="Helical" evidence="1">
    <location>
        <begin position="34"/>
        <end position="53"/>
    </location>
</feature>
<evidence type="ECO:0000313" key="4">
    <source>
        <dbReference type="Proteomes" id="UP000180175"/>
    </source>
</evidence>
<reference evidence="3 4" key="2">
    <citation type="journal article" date="2017" name="Genome Announc.">
        <title>Draft Genome Sequences of Four Alkaliphilic Bacteria Belonging to the Anaerobacillus Genus.</title>
        <authorList>
            <person name="Bassil N.M."/>
            <person name="Lloyd J.R."/>
        </authorList>
    </citation>
    <scope>NUCLEOTIDE SEQUENCE [LARGE SCALE GENOMIC DNA]</scope>
    <source>
        <strain evidence="3 4">NB2006</strain>
    </source>
</reference>
<feature type="transmembrane region" description="Helical" evidence="1">
    <location>
        <begin position="62"/>
        <end position="81"/>
    </location>
</feature>
<sequence length="239" mass="27182">MNWFIPREHGAWAMLIVPYILGMLVSSASWLHLIFFIGVLAFYFASGPLLAYIRKPKLKKEVIPSLCIYISCGLLFTLPILYLFPRIIFIGFLIIPFFLLNLFFAKLKKERLFINDLVAIIALSFLVLISYYIGVGTVDAKSLLIMVINIIFFTASVFHVKTLIRERGNVKFLWSSHLFHGVTVALFFLLSLPVVAVAFLVGMLKAWFMPKAKRYKPIEIGLIEIANSIVFVVIIGVFL</sequence>
<dbReference type="Proteomes" id="UP000180175">
    <property type="component" value="Chromosome"/>
</dbReference>
<feature type="transmembrane region" description="Helical" evidence="1">
    <location>
        <begin position="220"/>
        <end position="238"/>
    </location>
</feature>
<keyword evidence="1" id="KW-0812">Transmembrane</keyword>
<protein>
    <submittedName>
        <fullName evidence="3">YwiC-like family protein</fullName>
    </submittedName>
</protein>
<keyword evidence="4" id="KW-1185">Reference proteome</keyword>
<reference evidence="3" key="4">
    <citation type="submission" date="2020-10" db="EMBL/GenBank/DDBJ databases">
        <authorList>
            <person name="Bassil N.M."/>
            <person name="Lloyd J.R."/>
        </authorList>
    </citation>
    <scope>NUCLEOTIDE SEQUENCE</scope>
    <source>
        <strain evidence="3">NB2006</strain>
    </source>
</reference>
<name>A0A1S2L8P5_9BACI</name>
<keyword evidence="1" id="KW-1133">Transmembrane helix</keyword>
<dbReference type="EMBL" id="CP063356">
    <property type="protein sequence ID" value="QOY34148.1"/>
    <property type="molecule type" value="Genomic_DNA"/>
</dbReference>
<evidence type="ECO:0000313" key="3">
    <source>
        <dbReference type="EMBL" id="QOY34148.1"/>
    </source>
</evidence>
<feature type="transmembrane region" description="Helical" evidence="1">
    <location>
        <begin position="12"/>
        <end position="28"/>
    </location>
</feature>
<accession>A0A1S2L8P5</accession>
<feature type="transmembrane region" description="Helical" evidence="1">
    <location>
        <begin position="87"/>
        <end position="105"/>
    </location>
</feature>
<organism evidence="2 4">
    <name type="scientific">Anaerobacillus isosaccharinicus</name>
    <dbReference type="NCBI Taxonomy" id="1532552"/>
    <lineage>
        <taxon>Bacteria</taxon>
        <taxon>Bacillati</taxon>
        <taxon>Bacillota</taxon>
        <taxon>Bacilli</taxon>
        <taxon>Bacillales</taxon>
        <taxon>Bacillaceae</taxon>
        <taxon>Anaerobacillus</taxon>
    </lineage>
</organism>
<dbReference type="AlphaFoldDB" id="A0A1S2L8P5"/>
<feature type="transmembrane region" description="Helical" evidence="1">
    <location>
        <begin position="112"/>
        <end position="134"/>
    </location>
</feature>
<dbReference type="InterPro" id="IPR025576">
    <property type="entry name" value="YwiC"/>
</dbReference>
<keyword evidence="1" id="KW-0472">Membrane</keyword>
<evidence type="ECO:0000313" key="2">
    <source>
        <dbReference type="EMBL" id="OIJ08363.1"/>
    </source>
</evidence>
<dbReference type="OrthoDB" id="2380563at2"/>
<dbReference type="KEGG" id="aia:AWH56_015575"/>
<feature type="transmembrane region" description="Helical" evidence="1">
    <location>
        <begin position="181"/>
        <end position="208"/>
    </location>
</feature>